<organism evidence="1 2">
    <name type="scientific">Rhizobium terricola</name>
    <dbReference type="NCBI Taxonomy" id="2728849"/>
    <lineage>
        <taxon>Bacteria</taxon>
        <taxon>Pseudomonadati</taxon>
        <taxon>Pseudomonadota</taxon>
        <taxon>Alphaproteobacteria</taxon>
        <taxon>Hyphomicrobiales</taxon>
        <taxon>Rhizobiaceae</taxon>
        <taxon>Rhizobium/Agrobacterium group</taxon>
        <taxon>Rhizobium</taxon>
    </lineage>
</organism>
<dbReference type="EMBL" id="JABBGK010000002">
    <property type="protein sequence ID" value="NML75270.1"/>
    <property type="molecule type" value="Genomic_DNA"/>
</dbReference>
<gene>
    <name evidence="1" type="ORF">HHL25_14155</name>
</gene>
<comment type="caution">
    <text evidence="1">The sequence shown here is derived from an EMBL/GenBank/DDBJ whole genome shotgun (WGS) entry which is preliminary data.</text>
</comment>
<protein>
    <submittedName>
        <fullName evidence="1">Uncharacterized protein</fullName>
    </submittedName>
</protein>
<accession>A0A7Y0FWU4</accession>
<dbReference type="AlphaFoldDB" id="A0A7Y0FWU4"/>
<dbReference type="RefSeq" id="WP_169592094.1">
    <property type="nucleotide sequence ID" value="NZ_JABBGK010000002.1"/>
</dbReference>
<proteinExistence type="predicted"/>
<reference evidence="1 2" key="1">
    <citation type="submission" date="2020-04" db="EMBL/GenBank/DDBJ databases">
        <title>Rhizobium sp. S-51 isolated from soil.</title>
        <authorList>
            <person name="Dahal R.H."/>
        </authorList>
    </citation>
    <scope>NUCLEOTIDE SEQUENCE [LARGE SCALE GENOMIC DNA]</scope>
    <source>
        <strain evidence="1 2">S-51</strain>
    </source>
</reference>
<keyword evidence="2" id="KW-1185">Reference proteome</keyword>
<evidence type="ECO:0000313" key="1">
    <source>
        <dbReference type="EMBL" id="NML75270.1"/>
    </source>
</evidence>
<evidence type="ECO:0000313" key="2">
    <source>
        <dbReference type="Proteomes" id="UP000541470"/>
    </source>
</evidence>
<name>A0A7Y0FWU4_9HYPH</name>
<sequence>MYNRKQLCLLAGMDLDAFKQAQRVDPKTGLDDLPFLSHDGYGDDQGDAGRKTYARYTANDVLLVACAVQLAAGGGYVSKAMSFANASKIMSNQRADARAAVVRTWETRKLHFVGYAAMHDLGGANVCGTLSQIEDRLQLTDEHDFEKLYLIAPAVVVRSIEKRANEHSIEWHKSAVVGPV</sequence>
<dbReference type="Proteomes" id="UP000541470">
    <property type="component" value="Unassembled WGS sequence"/>
</dbReference>